<reference evidence="1 2" key="1">
    <citation type="submission" date="2018-03" db="EMBL/GenBank/DDBJ databases">
        <title>Genome sequencing of Simplicispira sp.</title>
        <authorList>
            <person name="Kim S.-J."/>
            <person name="Heo J."/>
            <person name="Kwon S.-W."/>
        </authorList>
    </citation>
    <scope>NUCLEOTIDE SEQUENCE [LARGE SCALE GENOMIC DNA]</scope>
    <source>
        <strain evidence="1 2">SC1-8</strain>
    </source>
</reference>
<dbReference type="Gene3D" id="1.10.472.60">
    <property type="entry name" value="putative protein disulfide isomerase domain"/>
    <property type="match status" value="1"/>
</dbReference>
<dbReference type="GO" id="GO:0016853">
    <property type="term" value="F:isomerase activity"/>
    <property type="evidence" value="ECO:0007669"/>
    <property type="project" value="UniProtKB-KW"/>
</dbReference>
<dbReference type="InterPro" id="IPR036249">
    <property type="entry name" value="Thioredoxin-like_sf"/>
</dbReference>
<evidence type="ECO:0000313" key="2">
    <source>
        <dbReference type="Proteomes" id="UP000239326"/>
    </source>
</evidence>
<organism evidence="1 2">
    <name type="scientific">Simplicispira suum</name>
    <dbReference type="NCBI Taxonomy" id="2109915"/>
    <lineage>
        <taxon>Bacteria</taxon>
        <taxon>Pseudomonadati</taxon>
        <taxon>Pseudomonadota</taxon>
        <taxon>Betaproteobacteria</taxon>
        <taxon>Burkholderiales</taxon>
        <taxon>Comamonadaceae</taxon>
        <taxon>Simplicispira</taxon>
    </lineage>
</organism>
<dbReference type="EMBL" id="CP027669">
    <property type="protein sequence ID" value="AVO41152.1"/>
    <property type="molecule type" value="Genomic_DNA"/>
</dbReference>
<dbReference type="SUPFAM" id="SSF52833">
    <property type="entry name" value="Thioredoxin-like"/>
    <property type="match status" value="1"/>
</dbReference>
<name>A0A2S0MZ20_9BURK</name>
<dbReference type="Proteomes" id="UP000239326">
    <property type="component" value="Chromosome"/>
</dbReference>
<evidence type="ECO:0000313" key="1">
    <source>
        <dbReference type="EMBL" id="AVO41152.1"/>
    </source>
</evidence>
<dbReference type="KEGG" id="simp:C6571_07510"/>
<dbReference type="RefSeq" id="WP_106446131.1">
    <property type="nucleotide sequence ID" value="NZ_CP027669.1"/>
</dbReference>
<dbReference type="CDD" id="cd03025">
    <property type="entry name" value="DsbA_FrnE_like"/>
    <property type="match status" value="1"/>
</dbReference>
<sequence>MMKCDPVTGACLLPDLDPPVDAAASAAPNARHGWAVRYIGDPMCSWCWGISPTVGAVETFCKADGIEFSITMGGLRAGGGDPWNAAFKGFLRNEWRHIAQATGQPFGFTLLEAAHFDYDTEPACRAVATAKLLQARKHLPSSTALAFFSAVQRKFYVEGQDPKAVDFYANICTSLALDFDEFRAVFESPEALRAVQQEFTRCRQWGVRSFPTLLLERDGATAPLAEGFVTAEQVLARLRQAIAA</sequence>
<proteinExistence type="predicted"/>
<dbReference type="PANTHER" id="PTHR13887:SF54">
    <property type="entry name" value="DSBA FAMILY PROTEIN"/>
    <property type="match status" value="1"/>
</dbReference>
<accession>A0A2S0MZ20</accession>
<dbReference type="OrthoDB" id="9813770at2"/>
<keyword evidence="1" id="KW-0413">Isomerase</keyword>
<dbReference type="Gene3D" id="3.40.30.10">
    <property type="entry name" value="Glutaredoxin"/>
    <property type="match status" value="1"/>
</dbReference>
<dbReference type="AlphaFoldDB" id="A0A2S0MZ20"/>
<dbReference type="PANTHER" id="PTHR13887">
    <property type="entry name" value="GLUTATHIONE S-TRANSFERASE KAPPA"/>
    <property type="match status" value="1"/>
</dbReference>
<protein>
    <submittedName>
        <fullName evidence="1">Protein-disulfide isomerase</fullName>
    </submittedName>
</protein>
<keyword evidence="2" id="KW-1185">Reference proteome</keyword>
<gene>
    <name evidence="1" type="ORF">C6571_07510</name>
</gene>